<dbReference type="InterPro" id="IPR007693">
    <property type="entry name" value="DNA_helicase_DnaB-like_N"/>
</dbReference>
<keyword evidence="2 13" id="KW-0639">Primosome</keyword>
<feature type="domain" description="SF4 helicase" evidence="14">
    <location>
        <begin position="176"/>
        <end position="439"/>
    </location>
</feature>
<evidence type="ECO:0000256" key="12">
    <source>
        <dbReference type="NCBIfam" id="TIGR00665"/>
    </source>
</evidence>
<dbReference type="Pfam" id="PF03796">
    <property type="entry name" value="DnaB_C"/>
    <property type="match status" value="1"/>
</dbReference>
<evidence type="ECO:0000256" key="3">
    <source>
        <dbReference type="ARBA" id="ARBA00022705"/>
    </source>
</evidence>
<dbReference type="InterPro" id="IPR027417">
    <property type="entry name" value="P-loop_NTPase"/>
</dbReference>
<dbReference type="InterPro" id="IPR007692">
    <property type="entry name" value="DNA_helicase_DnaB"/>
</dbReference>
<dbReference type="CDD" id="cd00984">
    <property type="entry name" value="DnaB_C"/>
    <property type="match status" value="1"/>
</dbReference>
<evidence type="ECO:0000256" key="11">
    <source>
        <dbReference type="ARBA" id="ARBA00048954"/>
    </source>
</evidence>
<keyword evidence="16" id="KW-1185">Reference proteome</keyword>
<dbReference type="FunFam" id="1.10.860.10:FF:000001">
    <property type="entry name" value="Replicative DNA helicase"/>
    <property type="match status" value="1"/>
</dbReference>
<dbReference type="EMBL" id="SMGG01000003">
    <property type="protein sequence ID" value="TCK61650.1"/>
    <property type="molecule type" value="Genomic_DNA"/>
</dbReference>
<evidence type="ECO:0000256" key="1">
    <source>
        <dbReference type="ARBA" id="ARBA00008428"/>
    </source>
</evidence>
<keyword evidence="4 13" id="KW-0547">Nucleotide-binding</keyword>
<dbReference type="Proteomes" id="UP000294614">
    <property type="component" value="Unassembled WGS sequence"/>
</dbReference>
<dbReference type="PROSITE" id="PS51199">
    <property type="entry name" value="SF4_HELICASE"/>
    <property type="match status" value="1"/>
</dbReference>
<dbReference type="OrthoDB" id="9773982at2"/>
<keyword evidence="3 13" id="KW-0235">DNA replication</keyword>
<dbReference type="GO" id="GO:0006269">
    <property type="term" value="P:DNA replication, synthesis of primer"/>
    <property type="evidence" value="ECO:0007669"/>
    <property type="project" value="UniProtKB-UniRule"/>
</dbReference>
<comment type="function">
    <text evidence="10 13">The main replicative DNA helicase, it participates in initiation and elongation during chromosome replication. Travels ahead of the DNA replisome, separating dsDNA into templates for DNA synthesis. A processive ATP-dependent 5'-3' DNA helicase it has DNA-dependent ATPase activity.</text>
</comment>
<dbReference type="SUPFAM" id="SSF52540">
    <property type="entry name" value="P-loop containing nucleoside triphosphate hydrolases"/>
    <property type="match status" value="1"/>
</dbReference>
<evidence type="ECO:0000256" key="13">
    <source>
        <dbReference type="RuleBase" id="RU362085"/>
    </source>
</evidence>
<dbReference type="GO" id="GO:0016887">
    <property type="term" value="F:ATP hydrolysis activity"/>
    <property type="evidence" value="ECO:0007669"/>
    <property type="project" value="RHEA"/>
</dbReference>
<dbReference type="SMART" id="SM00382">
    <property type="entry name" value="AAA"/>
    <property type="match status" value="1"/>
</dbReference>
<evidence type="ECO:0000256" key="6">
    <source>
        <dbReference type="ARBA" id="ARBA00022806"/>
    </source>
</evidence>
<evidence type="ECO:0000313" key="15">
    <source>
        <dbReference type="EMBL" id="TCK61650.1"/>
    </source>
</evidence>
<dbReference type="GO" id="GO:1990077">
    <property type="term" value="C:primosome complex"/>
    <property type="evidence" value="ECO:0007669"/>
    <property type="project" value="UniProtKB-UniRule"/>
</dbReference>
<evidence type="ECO:0000256" key="10">
    <source>
        <dbReference type="ARBA" id="ARBA00044932"/>
    </source>
</evidence>
<proteinExistence type="inferred from homology"/>
<accession>A0A4R1KC89</accession>
<evidence type="ECO:0000313" key="16">
    <source>
        <dbReference type="Proteomes" id="UP000294614"/>
    </source>
</evidence>
<dbReference type="Gene3D" id="3.40.50.300">
    <property type="entry name" value="P-loop containing nucleotide triphosphate hydrolases"/>
    <property type="match status" value="1"/>
</dbReference>
<dbReference type="Pfam" id="PF00772">
    <property type="entry name" value="DnaB"/>
    <property type="match status" value="1"/>
</dbReference>
<dbReference type="GO" id="GO:0005524">
    <property type="term" value="F:ATP binding"/>
    <property type="evidence" value="ECO:0007669"/>
    <property type="project" value="UniProtKB-UniRule"/>
</dbReference>
<evidence type="ECO:0000256" key="7">
    <source>
        <dbReference type="ARBA" id="ARBA00022840"/>
    </source>
</evidence>
<evidence type="ECO:0000256" key="9">
    <source>
        <dbReference type="ARBA" id="ARBA00023235"/>
    </source>
</evidence>
<comment type="caution">
    <text evidence="15">The sequence shown here is derived from an EMBL/GenBank/DDBJ whole genome shotgun (WGS) entry which is preliminary data.</text>
</comment>
<dbReference type="GO" id="GO:0003677">
    <property type="term" value="F:DNA binding"/>
    <property type="evidence" value="ECO:0007669"/>
    <property type="project" value="UniProtKB-UniRule"/>
</dbReference>
<dbReference type="GO" id="GO:0042802">
    <property type="term" value="F:identical protein binding"/>
    <property type="evidence" value="ECO:0007669"/>
    <property type="project" value="UniProtKB-ARBA"/>
</dbReference>
<dbReference type="RefSeq" id="WP_132871109.1">
    <property type="nucleotide sequence ID" value="NZ_JAJUHT010000003.1"/>
</dbReference>
<keyword evidence="9" id="KW-0413">Isomerase</keyword>
<evidence type="ECO:0000256" key="2">
    <source>
        <dbReference type="ARBA" id="ARBA00022515"/>
    </source>
</evidence>
<dbReference type="GO" id="GO:0005829">
    <property type="term" value="C:cytosol"/>
    <property type="evidence" value="ECO:0007669"/>
    <property type="project" value="TreeGrafter"/>
</dbReference>
<gene>
    <name evidence="15" type="ORF">C8D98_0152</name>
</gene>
<dbReference type="InterPro" id="IPR003593">
    <property type="entry name" value="AAA+_ATPase"/>
</dbReference>
<evidence type="ECO:0000256" key="4">
    <source>
        <dbReference type="ARBA" id="ARBA00022741"/>
    </source>
</evidence>
<reference evidence="15 16" key="1">
    <citation type="submission" date="2019-03" db="EMBL/GenBank/DDBJ databases">
        <title>Genomic Encyclopedia of Type Strains, Phase IV (KMG-IV): sequencing the most valuable type-strain genomes for metagenomic binning, comparative biology and taxonomic classification.</title>
        <authorList>
            <person name="Goeker M."/>
        </authorList>
    </citation>
    <scope>NUCLEOTIDE SEQUENCE [LARGE SCALE GENOMIC DNA]</scope>
    <source>
        <strain evidence="15 16">DSM 24984</strain>
    </source>
</reference>
<keyword evidence="5 13" id="KW-0378">Hydrolase</keyword>
<evidence type="ECO:0000256" key="8">
    <source>
        <dbReference type="ARBA" id="ARBA00023125"/>
    </source>
</evidence>
<dbReference type="EC" id="5.6.2.3" evidence="12 13"/>
<dbReference type="InterPro" id="IPR036185">
    <property type="entry name" value="DNA_heli_DnaB-like_N_sf"/>
</dbReference>
<keyword evidence="6 13" id="KW-0347">Helicase</keyword>
<dbReference type="SUPFAM" id="SSF48024">
    <property type="entry name" value="N-terminal domain of DnaB helicase"/>
    <property type="match status" value="1"/>
</dbReference>
<dbReference type="InterPro" id="IPR007694">
    <property type="entry name" value="DNA_helicase_DnaB-like_C"/>
</dbReference>
<dbReference type="FunFam" id="3.40.50.300:FF:000076">
    <property type="entry name" value="Replicative DNA helicase"/>
    <property type="match status" value="1"/>
</dbReference>
<name>A0A4R1KC89_9BACT</name>
<dbReference type="NCBIfam" id="TIGR00665">
    <property type="entry name" value="DnaB"/>
    <property type="match status" value="1"/>
</dbReference>
<dbReference type="PANTHER" id="PTHR30153:SF2">
    <property type="entry name" value="REPLICATIVE DNA HELICASE"/>
    <property type="match status" value="1"/>
</dbReference>
<dbReference type="AlphaFoldDB" id="A0A4R1KC89"/>
<dbReference type="Gene3D" id="1.10.860.10">
    <property type="entry name" value="DNAb Helicase, Chain A"/>
    <property type="match status" value="1"/>
</dbReference>
<dbReference type="PANTHER" id="PTHR30153">
    <property type="entry name" value="REPLICATIVE DNA HELICASE DNAB"/>
    <property type="match status" value="1"/>
</dbReference>
<protein>
    <recommendedName>
        <fullName evidence="12 13">Replicative DNA helicase</fullName>
        <ecNumber evidence="12 13">5.6.2.3</ecNumber>
    </recommendedName>
</protein>
<evidence type="ECO:0000259" key="14">
    <source>
        <dbReference type="PROSITE" id="PS51199"/>
    </source>
</evidence>
<sequence length="439" mass="49042">MADMRRVPPHNKEAEQAVIASILLDDKALDRVVDKISADDFYIPAHQNLYRKILWLQEQGKPVDVVTVIGSMSDEDLQRAGGVEYVSSLVDIIPTSANVGHYAELVRDRATLRQLIGVAVEMTESCYEQPDNVSEVVESAEKRIFSLAEHKLKSGVQPLGKLMHETLDMLNSLFHRSDQLSGVNTGFKDLNDVTNGLQNSDLIIVAGRPGMGKTAFSLNVALNAAYKDNRSVAFFSLEMSSHQLAQRLLAAQAGVESNKLRGGKFSMEEWQKLASAAGVLGDMRLFIDDTPAITPLELRAKCRRIRREHGLDLIFVDYLQLMGATKGDNREQQISEISRSLKALAKELNIPIVALSQLNRGVEQRADKRPMISDLRESGAIEQDADMIIFLYRDEVYNKQSDRLGVAEVIIAKHRNGPVTEVELSFIKEYMLFKDLYRG</sequence>
<organism evidence="15 16">
    <name type="scientific">Seleniivibrio woodruffii</name>
    <dbReference type="NCBI Taxonomy" id="1078050"/>
    <lineage>
        <taxon>Bacteria</taxon>
        <taxon>Pseudomonadati</taxon>
        <taxon>Deferribacterota</taxon>
        <taxon>Deferribacteres</taxon>
        <taxon>Deferribacterales</taxon>
        <taxon>Geovibrionaceae</taxon>
        <taxon>Seleniivibrio</taxon>
    </lineage>
</organism>
<comment type="catalytic activity">
    <reaction evidence="11 13">
        <text>ATP + H2O = ADP + phosphate + H(+)</text>
        <dbReference type="Rhea" id="RHEA:13065"/>
        <dbReference type="ChEBI" id="CHEBI:15377"/>
        <dbReference type="ChEBI" id="CHEBI:15378"/>
        <dbReference type="ChEBI" id="CHEBI:30616"/>
        <dbReference type="ChEBI" id="CHEBI:43474"/>
        <dbReference type="ChEBI" id="CHEBI:456216"/>
        <dbReference type="EC" id="5.6.2.3"/>
    </reaction>
</comment>
<dbReference type="NCBIfam" id="NF004384">
    <property type="entry name" value="PRK05748.1"/>
    <property type="match status" value="1"/>
</dbReference>
<keyword evidence="7 13" id="KW-0067">ATP-binding</keyword>
<comment type="similarity">
    <text evidence="1 13">Belongs to the helicase family. DnaB subfamily.</text>
</comment>
<keyword evidence="8 13" id="KW-0238">DNA-binding</keyword>
<dbReference type="InterPro" id="IPR016136">
    <property type="entry name" value="DNA_helicase_N/primase_C"/>
</dbReference>
<dbReference type="GO" id="GO:0043139">
    <property type="term" value="F:5'-3' DNA helicase activity"/>
    <property type="evidence" value="ECO:0007669"/>
    <property type="project" value="UniProtKB-EC"/>
</dbReference>
<evidence type="ECO:0000256" key="5">
    <source>
        <dbReference type="ARBA" id="ARBA00022801"/>
    </source>
</evidence>